<evidence type="ECO:0000313" key="3">
    <source>
        <dbReference type="Proteomes" id="UP001597032"/>
    </source>
</evidence>
<sequence>MRRNILLFTIIFLMLSCNAQQEVKIKDLSKNSDLNYIFARIECNSINIKKMYSGSFFVKTFIISDSKITPENFSEGTEEFLESIFVSIIPDGDYYTSSKLFKIEGLISPEIIEFKELQYPKFGLRIEYGNYNNRRIEFIEFEGVN</sequence>
<feature type="chain" id="PRO_5045260880" evidence="1">
    <location>
        <begin position="20"/>
        <end position="145"/>
    </location>
</feature>
<organism evidence="2 3">
    <name type="scientific">Lutibacter aestuarii</name>
    <dbReference type="NCBI Taxonomy" id="861111"/>
    <lineage>
        <taxon>Bacteria</taxon>
        <taxon>Pseudomonadati</taxon>
        <taxon>Bacteroidota</taxon>
        <taxon>Flavobacteriia</taxon>
        <taxon>Flavobacteriales</taxon>
        <taxon>Flavobacteriaceae</taxon>
        <taxon>Lutibacter</taxon>
    </lineage>
</organism>
<keyword evidence="3" id="KW-1185">Reference proteome</keyword>
<name>A0ABW2Z0Z7_9FLAO</name>
<protein>
    <submittedName>
        <fullName evidence="2">Uncharacterized protein</fullName>
    </submittedName>
</protein>
<proteinExistence type="predicted"/>
<dbReference type="RefSeq" id="WP_386781264.1">
    <property type="nucleotide sequence ID" value="NZ_JBHTIC010000002.1"/>
</dbReference>
<feature type="signal peptide" evidence="1">
    <location>
        <begin position="1"/>
        <end position="19"/>
    </location>
</feature>
<reference evidence="3" key="1">
    <citation type="journal article" date="2019" name="Int. J. Syst. Evol. Microbiol.">
        <title>The Global Catalogue of Microorganisms (GCM) 10K type strain sequencing project: providing services to taxonomists for standard genome sequencing and annotation.</title>
        <authorList>
            <consortium name="The Broad Institute Genomics Platform"/>
            <consortium name="The Broad Institute Genome Sequencing Center for Infectious Disease"/>
            <person name="Wu L."/>
            <person name="Ma J."/>
        </authorList>
    </citation>
    <scope>NUCLEOTIDE SEQUENCE [LARGE SCALE GENOMIC DNA]</scope>
    <source>
        <strain evidence="3">CCUG 60022</strain>
    </source>
</reference>
<keyword evidence="1" id="KW-0732">Signal</keyword>
<evidence type="ECO:0000256" key="1">
    <source>
        <dbReference type="SAM" id="SignalP"/>
    </source>
</evidence>
<dbReference type="PROSITE" id="PS51257">
    <property type="entry name" value="PROKAR_LIPOPROTEIN"/>
    <property type="match status" value="1"/>
</dbReference>
<dbReference type="EMBL" id="JBHTIC010000002">
    <property type="protein sequence ID" value="MFD0760531.1"/>
    <property type="molecule type" value="Genomic_DNA"/>
</dbReference>
<dbReference type="Proteomes" id="UP001597032">
    <property type="component" value="Unassembled WGS sequence"/>
</dbReference>
<gene>
    <name evidence="2" type="ORF">ACFQZW_00385</name>
</gene>
<accession>A0ABW2Z0Z7</accession>
<evidence type="ECO:0000313" key="2">
    <source>
        <dbReference type="EMBL" id="MFD0760531.1"/>
    </source>
</evidence>
<comment type="caution">
    <text evidence="2">The sequence shown here is derived from an EMBL/GenBank/DDBJ whole genome shotgun (WGS) entry which is preliminary data.</text>
</comment>